<organism evidence="1 2">
    <name type="scientific">Afipia massiliensis</name>
    <dbReference type="NCBI Taxonomy" id="211460"/>
    <lineage>
        <taxon>Bacteria</taxon>
        <taxon>Pseudomonadati</taxon>
        <taxon>Pseudomonadota</taxon>
        <taxon>Alphaproteobacteria</taxon>
        <taxon>Hyphomicrobiales</taxon>
        <taxon>Nitrobacteraceae</taxon>
        <taxon>Afipia</taxon>
    </lineage>
</organism>
<dbReference type="EMBL" id="JACHIJ010000002">
    <property type="protein sequence ID" value="MBB5051435.1"/>
    <property type="molecule type" value="Genomic_DNA"/>
</dbReference>
<comment type="caution">
    <text evidence="1">The sequence shown here is derived from an EMBL/GenBank/DDBJ whole genome shotgun (WGS) entry which is preliminary data.</text>
</comment>
<sequence>MLLYRFRHRWRGDVYPKAHRLAALHCGDFGRGDRTSGSGRMPSILIRPAFAAFILSASSRERQSHVVGPDGDPSLPDDVCARHARRRRILLRFKAPSRSAPREQDVSNIREVQSAGIGMPITKCCGRAIGWKTSPRRPRESGDPYSLNYQFEGDIGAIFSPPPRRSVVIGPGLRRDDECVLRVVSLIAPALCR</sequence>
<dbReference type="Proteomes" id="UP000521227">
    <property type="component" value="Unassembled WGS sequence"/>
</dbReference>
<evidence type="ECO:0000313" key="2">
    <source>
        <dbReference type="Proteomes" id="UP000521227"/>
    </source>
</evidence>
<accession>A0A840MUH9</accession>
<gene>
    <name evidence="1" type="ORF">HNQ36_001389</name>
</gene>
<proteinExistence type="predicted"/>
<evidence type="ECO:0000313" key="1">
    <source>
        <dbReference type="EMBL" id="MBB5051435.1"/>
    </source>
</evidence>
<name>A0A840MUH9_9BRAD</name>
<dbReference type="AlphaFoldDB" id="A0A840MUH9"/>
<protein>
    <submittedName>
        <fullName evidence="1">Uncharacterized protein</fullName>
    </submittedName>
</protein>
<reference evidence="1 2" key="1">
    <citation type="submission" date="2020-08" db="EMBL/GenBank/DDBJ databases">
        <title>Genomic Encyclopedia of Type Strains, Phase IV (KMG-IV): sequencing the most valuable type-strain genomes for metagenomic binning, comparative biology and taxonomic classification.</title>
        <authorList>
            <person name="Goeker M."/>
        </authorList>
    </citation>
    <scope>NUCLEOTIDE SEQUENCE [LARGE SCALE GENOMIC DNA]</scope>
    <source>
        <strain evidence="1 2">DSM 17498</strain>
    </source>
</reference>